<dbReference type="InterPro" id="IPR036977">
    <property type="entry name" value="DNA_primase_Znf_CHC2"/>
</dbReference>
<dbReference type="SUPFAM" id="SSF57783">
    <property type="entry name" value="Zinc beta-ribbon"/>
    <property type="match status" value="1"/>
</dbReference>
<evidence type="ECO:0000256" key="1">
    <source>
        <dbReference type="ARBA" id="ARBA00022723"/>
    </source>
</evidence>
<dbReference type="PANTHER" id="PTHR30313">
    <property type="entry name" value="DNA PRIMASE"/>
    <property type="match status" value="1"/>
</dbReference>
<dbReference type="InterPro" id="IPR050219">
    <property type="entry name" value="DnaG_primase"/>
</dbReference>
<keyword evidence="2" id="KW-0863">Zinc-finger</keyword>
<dbReference type="GO" id="GO:0008270">
    <property type="term" value="F:zinc ion binding"/>
    <property type="evidence" value="ECO:0007669"/>
    <property type="project" value="UniProtKB-KW"/>
</dbReference>
<dbReference type="GO" id="GO:0003677">
    <property type="term" value="F:DNA binding"/>
    <property type="evidence" value="ECO:0007669"/>
    <property type="project" value="InterPro"/>
</dbReference>
<dbReference type="GO" id="GO:0006269">
    <property type="term" value="P:DNA replication, synthesis of primer"/>
    <property type="evidence" value="ECO:0007669"/>
    <property type="project" value="TreeGrafter"/>
</dbReference>
<dbReference type="Gene3D" id="3.40.1360.10">
    <property type="match status" value="1"/>
</dbReference>
<dbReference type="PATRIC" id="fig|1562970.3.peg.78"/>
<dbReference type="HOGENOM" id="CLU_070537_1_0_10"/>
<protein>
    <recommendedName>
        <fullName evidence="4">Zinc finger CHC2-type domain-containing protein</fullName>
    </recommendedName>
</protein>
<dbReference type="PANTHER" id="PTHR30313:SF2">
    <property type="entry name" value="DNA PRIMASE"/>
    <property type="match status" value="1"/>
</dbReference>
<accession>A0A098BXF8</accession>
<dbReference type="CDD" id="cd01029">
    <property type="entry name" value="TOPRIM_primases"/>
    <property type="match status" value="1"/>
</dbReference>
<dbReference type="Pfam" id="PF01807">
    <property type="entry name" value="Zn_ribbon_DnaG"/>
    <property type="match status" value="1"/>
</dbReference>
<proteinExistence type="predicted"/>
<name>A0A098BXF8_9BACT</name>
<dbReference type="SMART" id="SM00400">
    <property type="entry name" value="ZnF_CHCC"/>
    <property type="match status" value="1"/>
</dbReference>
<evidence type="ECO:0000313" key="6">
    <source>
        <dbReference type="Proteomes" id="UP000032417"/>
    </source>
</evidence>
<keyword evidence="1" id="KW-0479">Metal-binding</keyword>
<feature type="domain" description="Zinc finger CHC2-type" evidence="4">
    <location>
        <begin position="35"/>
        <end position="84"/>
    </location>
</feature>
<dbReference type="AlphaFoldDB" id="A0A098BXF8"/>
<dbReference type="OrthoDB" id="8536512at2"/>
<evidence type="ECO:0000259" key="4">
    <source>
        <dbReference type="SMART" id="SM00400"/>
    </source>
</evidence>
<dbReference type="Proteomes" id="UP000032417">
    <property type="component" value="Chromosome 1"/>
</dbReference>
<sequence>MNRDNIKNIQIRDYLKSRGFYPAREYSGYGMYRSPFRDDSTPSLKIDYSKNLWYDFGSDEGGSIIDLVMKLEGCTFNDAIEHLREQPLIPMEEQRSFSFHRNSGKNSGITLIEDKPLEHPRLLEYLKIRKINADIAREHCREIHYSVGENTYYAIGFANNAGGYELRNSSFKGCIAPKDITHIRQEDGKESCLVFEGFMDYLSLLTIHKQLNPEYPNSNRHDHIILNSTANLQKAIPLLVDYEQVHLFLDNDKAGMTVFRKMEKDLGCRVRNSSHHYSEYKDLNEYLCARAHLKHSRSPKKPVQKPKRGLRI</sequence>
<dbReference type="GO" id="GO:0003899">
    <property type="term" value="F:DNA-directed RNA polymerase activity"/>
    <property type="evidence" value="ECO:0007669"/>
    <property type="project" value="InterPro"/>
</dbReference>
<evidence type="ECO:0000313" key="5">
    <source>
        <dbReference type="EMBL" id="CEA14746.1"/>
    </source>
</evidence>
<keyword evidence="6" id="KW-1185">Reference proteome</keyword>
<reference evidence="5 6" key="1">
    <citation type="submission" date="2014-08" db="EMBL/GenBank/DDBJ databases">
        <authorList>
            <person name="Wibberg D."/>
        </authorList>
    </citation>
    <scope>NUCLEOTIDE SEQUENCE [LARGE SCALE GENOMIC DNA]</scope>
    <source>
        <strain evidence="6">ING2-E5B</strain>
    </source>
</reference>
<evidence type="ECO:0000256" key="2">
    <source>
        <dbReference type="ARBA" id="ARBA00022771"/>
    </source>
</evidence>
<dbReference type="EMBL" id="LN515532">
    <property type="protein sequence ID" value="CEA14746.1"/>
    <property type="molecule type" value="Genomic_DNA"/>
</dbReference>
<evidence type="ECO:0000256" key="3">
    <source>
        <dbReference type="ARBA" id="ARBA00022833"/>
    </source>
</evidence>
<gene>
    <name evidence="5" type="ORF">ING2E5B_0082</name>
</gene>
<dbReference type="GO" id="GO:0005737">
    <property type="term" value="C:cytoplasm"/>
    <property type="evidence" value="ECO:0007669"/>
    <property type="project" value="TreeGrafter"/>
</dbReference>
<dbReference type="InterPro" id="IPR034154">
    <property type="entry name" value="TOPRIM_DnaG/twinkle"/>
</dbReference>
<dbReference type="KEGG" id="pbt:ING2E5B_0082"/>
<keyword evidence="3" id="KW-0862">Zinc</keyword>
<organism evidence="5 6">
    <name type="scientific">Fermentimonas caenicola</name>
    <dbReference type="NCBI Taxonomy" id="1562970"/>
    <lineage>
        <taxon>Bacteria</taxon>
        <taxon>Pseudomonadati</taxon>
        <taxon>Bacteroidota</taxon>
        <taxon>Bacteroidia</taxon>
        <taxon>Bacteroidales</taxon>
        <taxon>Dysgonomonadaceae</taxon>
        <taxon>Fermentimonas</taxon>
    </lineage>
</organism>
<dbReference type="Pfam" id="PF13155">
    <property type="entry name" value="Toprim_2"/>
    <property type="match status" value="1"/>
</dbReference>
<dbReference type="Gene3D" id="3.90.580.10">
    <property type="entry name" value="Zinc finger, CHC2-type domain"/>
    <property type="match status" value="1"/>
</dbReference>
<dbReference type="InterPro" id="IPR002694">
    <property type="entry name" value="Znf_CHC2"/>
</dbReference>
<dbReference type="STRING" id="1562970.ING2E5B_0082"/>